<accession>A0A6G0IJ22</accession>
<protein>
    <submittedName>
        <fullName evidence="13">Sal-like protein 2</fullName>
    </submittedName>
</protein>
<evidence type="ECO:0000256" key="10">
    <source>
        <dbReference type="PROSITE-ProRule" id="PRU00042"/>
    </source>
</evidence>
<evidence type="ECO:0000256" key="3">
    <source>
        <dbReference type="ARBA" id="ARBA00022737"/>
    </source>
</evidence>
<feature type="domain" description="C2H2-type" evidence="12">
    <location>
        <begin position="753"/>
        <end position="780"/>
    </location>
</feature>
<dbReference type="EMBL" id="REGW02000010">
    <property type="protein sequence ID" value="KAE8291327.1"/>
    <property type="molecule type" value="Genomic_DNA"/>
</dbReference>
<reference evidence="13 14" key="1">
    <citation type="submission" date="2019-07" db="EMBL/GenBank/DDBJ databases">
        <title>Chromosome genome assembly for large yellow croaker.</title>
        <authorList>
            <person name="Xiao S."/>
        </authorList>
    </citation>
    <scope>NUCLEOTIDE SEQUENCE [LARGE SCALE GENOMIC DNA]</scope>
    <source>
        <strain evidence="13">JMULYC20181020</strain>
        <tissue evidence="13">Muscle</tissue>
    </source>
</reference>
<keyword evidence="3" id="KW-0677">Repeat</keyword>
<feature type="domain" description="C2H2-type" evidence="12">
    <location>
        <begin position="814"/>
        <end position="841"/>
    </location>
</feature>
<sequence length="1315" mass="138054">MSRRKQKRPQQLMSLTLGACRILENDDSLAVKSQSFPPILDSSLCAPSSSLQSSQLPLALRSSVKGSQSPSLPTEGPPLSCSPSQPTHQPLKDPQPSLSPDIPYFSLSSQTQHTPPAPRLSGCNPKSSTSALIHPPRSTHMASPKLGLSATTTTSSSSSSSSASLCPPPHPGSPSRVPEGPPSPVTPTPSPGVTSASAAPSRAQLSIALILEELRVLQQRQIHQMQITEEICRQVLRLGGASYTIETPSQHLLPALPQLCLEGSKRAASPTTQPNASEPPTSVAPLLACFSSLLPSQAANKPTKPSSSLSQILQPHKSQIEGTGGSQGAQGYLRVSSRSSAPSTSSSAAISMASSAYPLALSLALPNRYLHEKSPNTTSVSGHSGRSFINASLSTSVSMVPNTQHALQSVSGGSDSSSASSSTTSGRLQHACRFCGKMFSSDSSLQIHLRSHTGERPYQCPVCLSRFTTRGNLKLNRAAAVAAAASITSGSSHSSSSSSTSTSSLATSLLSNPSLSSSSTITELFKGAKQQHFDENTPPHAPMLSPAAYSQLAHLPKLLFPSVSTSSSTPAVHSSLYNHPQALGMLRTPLPSTPGSHQLASSSHSQLSFPFSSFPKVQGQPTSTPSSLPSSMATSTPTSETSKLQRLVEKLEKVPPHSSSPWTNSSTSSSILEMLSSSTTTSSPANSRLTNASTSTTYVMASPPSSNLSTSVSNFTHEMVAALGMSANGARAMAGSLLPSLSITGPAGNLTTNQCGVCLRVLSCPRALRLHQATHLGERPFPCKICGRSFSTKGSLRSHLATHHARPPNARVQNSCPLCQRKFTNALVLQHHIRMHLGGQLPTDGTEDTAHEMPAESNAKPLSQCQSQSTDPNTASSKTPPLTGHSKSPAPSLQLQTAGSATVSGSLKPVEFTKNPSKSGSSSPDLIPPTDLSPDPFMNPTPQTPPPGSVDPPVLCVSAPLPASQQTDQVSPADKDNQVEQATVDIYLPNSTSSPISSTVTKTTVSSNAMVVDCEEDEASTSSDAFLGSRSNLEDLQSTPTLGTPFAYTCPSTSSNPILSQDVLNVTPTTPTLESDSVSPRPKSPEPMEEDKDQSPPPASPKQDQATVPDDDSKMKSTLETADNIGAEVRDASQRAATFVRETRQSFHFGSYGREDRVEGVKISGLTPSEELDASVPISLAPTLPSPMSRPEKKTYSCAECGKEYASRSGLKGHMKHHGVVTKTTRPPARSSRSSTDQLPSSTSMTSLNIPATRSSAGFWNQYQAFLNTSNEPTDNTTTGNQGENESTRSAKSPVRSQMDPRAPDDAGEESNEET</sequence>
<dbReference type="GO" id="GO:0008270">
    <property type="term" value="F:zinc ion binding"/>
    <property type="evidence" value="ECO:0007669"/>
    <property type="project" value="UniProtKB-KW"/>
</dbReference>
<comment type="subcellular location">
    <subcellularLocation>
        <location evidence="1">Nucleus</location>
    </subcellularLocation>
</comment>
<keyword evidence="8" id="KW-0539">Nucleus</keyword>
<dbReference type="Pfam" id="PF13894">
    <property type="entry name" value="zf-C2H2_4"/>
    <property type="match status" value="1"/>
</dbReference>
<evidence type="ECO:0000256" key="7">
    <source>
        <dbReference type="ARBA" id="ARBA00023163"/>
    </source>
</evidence>
<feature type="region of interest" description="Disordered" evidence="11">
    <location>
        <begin position="1208"/>
        <end position="1250"/>
    </location>
</feature>
<dbReference type="PROSITE" id="PS00028">
    <property type="entry name" value="ZINC_FINGER_C2H2_1"/>
    <property type="match status" value="5"/>
</dbReference>
<evidence type="ECO:0000313" key="13">
    <source>
        <dbReference type="EMBL" id="KAE8291327.1"/>
    </source>
</evidence>
<comment type="caution">
    <text evidence="13">The sequence shown here is derived from an EMBL/GenBank/DDBJ whole genome shotgun (WGS) entry which is preliminary data.</text>
</comment>
<dbReference type="Pfam" id="PF00096">
    <property type="entry name" value="zf-C2H2"/>
    <property type="match status" value="2"/>
</dbReference>
<dbReference type="InterPro" id="IPR013087">
    <property type="entry name" value="Znf_C2H2_type"/>
</dbReference>
<dbReference type="FunFam" id="3.30.160.60:FF:000130">
    <property type="entry name" value="Spalt-like transcription factor 4"/>
    <property type="match status" value="1"/>
</dbReference>
<feature type="domain" description="C2H2-type" evidence="12">
    <location>
        <begin position="781"/>
        <end position="808"/>
    </location>
</feature>
<evidence type="ECO:0000256" key="8">
    <source>
        <dbReference type="ARBA" id="ARBA00023242"/>
    </source>
</evidence>
<feature type="region of interest" description="Disordered" evidence="11">
    <location>
        <begin position="610"/>
        <end position="645"/>
    </location>
</feature>
<dbReference type="PROSITE" id="PS51257">
    <property type="entry name" value="PROKAR_LIPOPROTEIN"/>
    <property type="match status" value="1"/>
</dbReference>
<feature type="compositionally biased region" description="Acidic residues" evidence="11">
    <location>
        <begin position="1306"/>
        <end position="1315"/>
    </location>
</feature>
<gene>
    <name evidence="13" type="ORF">D5F01_LYC10925</name>
</gene>
<dbReference type="FunFam" id="3.30.160.60:FF:000096">
    <property type="entry name" value="Zinc finger and BTB domain-containing protein 18 isoform 1"/>
    <property type="match status" value="1"/>
</dbReference>
<feature type="compositionally biased region" description="Polar residues" evidence="11">
    <location>
        <begin position="1067"/>
        <end position="1078"/>
    </location>
</feature>
<dbReference type="FunFam" id="3.30.160.60:FF:000446">
    <property type="entry name" value="Zinc finger protein"/>
    <property type="match status" value="1"/>
</dbReference>
<feature type="compositionally biased region" description="Basic residues" evidence="11">
    <location>
        <begin position="1211"/>
        <end position="1220"/>
    </location>
</feature>
<evidence type="ECO:0000256" key="6">
    <source>
        <dbReference type="ARBA" id="ARBA00023015"/>
    </source>
</evidence>
<dbReference type="PANTHER" id="PTHR23233">
    <property type="entry name" value="SAL-LIKE PROTEIN"/>
    <property type="match status" value="1"/>
</dbReference>
<feature type="compositionally biased region" description="Polar residues" evidence="11">
    <location>
        <begin position="1237"/>
        <end position="1250"/>
    </location>
</feature>
<dbReference type="PANTHER" id="PTHR23233:SF85">
    <property type="entry name" value="SAL-LIKE PROTEIN 2"/>
    <property type="match status" value="1"/>
</dbReference>
<keyword evidence="4 10" id="KW-0863">Zinc-finger</keyword>
<keyword evidence="2" id="KW-0479">Metal-binding</keyword>
<keyword evidence="7" id="KW-0804">Transcription</keyword>
<feature type="region of interest" description="Disordered" evidence="11">
    <location>
        <begin position="47"/>
        <end position="199"/>
    </location>
</feature>
<feature type="compositionally biased region" description="Pro residues" evidence="11">
    <location>
        <begin position="179"/>
        <end position="190"/>
    </location>
</feature>
<dbReference type="GO" id="GO:0005634">
    <property type="term" value="C:nucleus"/>
    <property type="evidence" value="ECO:0007669"/>
    <property type="project" value="UniProtKB-SubCell"/>
</dbReference>
<feature type="compositionally biased region" description="Low complexity" evidence="11">
    <location>
        <begin position="1222"/>
        <end position="1236"/>
    </location>
</feature>
<dbReference type="InterPro" id="IPR051565">
    <property type="entry name" value="Sal_C2H2-zinc-finger"/>
</dbReference>
<feature type="region of interest" description="Disordered" evidence="11">
    <location>
        <begin position="1067"/>
        <end position="1133"/>
    </location>
</feature>
<keyword evidence="6" id="KW-0805">Transcription regulation</keyword>
<feature type="compositionally biased region" description="Low complexity" evidence="11">
    <location>
        <begin position="610"/>
        <end position="642"/>
    </location>
</feature>
<feature type="domain" description="C2H2-type" evidence="12">
    <location>
        <begin position="430"/>
        <end position="457"/>
    </location>
</feature>
<name>A0A6G0IJ22_LARCR</name>
<dbReference type="PROSITE" id="PS50157">
    <property type="entry name" value="ZINC_FINGER_C2H2_2"/>
    <property type="match status" value="5"/>
</dbReference>
<evidence type="ECO:0000313" key="14">
    <source>
        <dbReference type="Proteomes" id="UP000424527"/>
    </source>
</evidence>
<organism evidence="13 14">
    <name type="scientific">Larimichthys crocea</name>
    <name type="common">Large yellow croaker</name>
    <name type="synonym">Pseudosciaena crocea</name>
    <dbReference type="NCBI Taxonomy" id="215358"/>
    <lineage>
        <taxon>Eukaryota</taxon>
        <taxon>Metazoa</taxon>
        <taxon>Chordata</taxon>
        <taxon>Craniata</taxon>
        <taxon>Vertebrata</taxon>
        <taxon>Euteleostomi</taxon>
        <taxon>Actinopterygii</taxon>
        <taxon>Neopterygii</taxon>
        <taxon>Teleostei</taxon>
        <taxon>Neoteleostei</taxon>
        <taxon>Acanthomorphata</taxon>
        <taxon>Eupercaria</taxon>
        <taxon>Sciaenidae</taxon>
        <taxon>Larimichthys</taxon>
    </lineage>
</organism>
<evidence type="ECO:0000256" key="4">
    <source>
        <dbReference type="ARBA" id="ARBA00022771"/>
    </source>
</evidence>
<feature type="compositionally biased region" description="Low complexity" evidence="11">
    <location>
        <begin position="149"/>
        <end position="165"/>
    </location>
</feature>
<keyword evidence="5" id="KW-0862">Zinc</keyword>
<evidence type="ECO:0000256" key="5">
    <source>
        <dbReference type="ARBA" id="ARBA00022833"/>
    </source>
</evidence>
<proteinExistence type="inferred from homology"/>
<feature type="region of interest" description="Disordered" evidence="11">
    <location>
        <begin position="838"/>
        <end position="958"/>
    </location>
</feature>
<dbReference type="SUPFAM" id="SSF57667">
    <property type="entry name" value="beta-beta-alpha zinc fingers"/>
    <property type="match status" value="3"/>
</dbReference>
<dbReference type="Proteomes" id="UP000424527">
    <property type="component" value="Unassembled WGS sequence"/>
</dbReference>
<evidence type="ECO:0000259" key="12">
    <source>
        <dbReference type="PROSITE" id="PS50157"/>
    </source>
</evidence>
<dbReference type="InterPro" id="IPR036236">
    <property type="entry name" value="Znf_C2H2_sf"/>
</dbReference>
<feature type="compositionally biased region" description="Polar residues" evidence="11">
    <location>
        <begin position="1264"/>
        <end position="1291"/>
    </location>
</feature>
<feature type="compositionally biased region" description="Low complexity" evidence="11">
    <location>
        <begin position="47"/>
        <end position="63"/>
    </location>
</feature>
<dbReference type="SMART" id="SM00355">
    <property type="entry name" value="ZnF_C2H2"/>
    <property type="match status" value="5"/>
</dbReference>
<feature type="compositionally biased region" description="Polar residues" evidence="11">
    <location>
        <begin position="914"/>
        <end position="924"/>
    </location>
</feature>
<feature type="compositionally biased region" description="Pro residues" evidence="11">
    <location>
        <begin position="937"/>
        <end position="950"/>
    </location>
</feature>
<feature type="compositionally biased region" description="Polar residues" evidence="11">
    <location>
        <begin position="1020"/>
        <end position="1042"/>
    </location>
</feature>
<feature type="domain" description="C2H2-type" evidence="12">
    <location>
        <begin position="1196"/>
        <end position="1218"/>
    </location>
</feature>
<feature type="region of interest" description="Disordered" evidence="11">
    <location>
        <begin position="1264"/>
        <end position="1315"/>
    </location>
</feature>
<feature type="region of interest" description="Disordered" evidence="11">
    <location>
        <begin position="297"/>
        <end position="338"/>
    </location>
</feature>
<evidence type="ECO:0000256" key="1">
    <source>
        <dbReference type="ARBA" id="ARBA00004123"/>
    </source>
</evidence>
<comment type="similarity">
    <text evidence="9">Belongs to the sal C2H2-type zinc-finger protein family.</text>
</comment>
<feature type="region of interest" description="Disordered" evidence="11">
    <location>
        <begin position="1015"/>
        <end position="1048"/>
    </location>
</feature>
<dbReference type="Gene3D" id="3.30.160.60">
    <property type="entry name" value="Classic Zinc Finger"/>
    <property type="match status" value="4"/>
</dbReference>
<dbReference type="GO" id="GO:0000978">
    <property type="term" value="F:RNA polymerase II cis-regulatory region sequence-specific DNA binding"/>
    <property type="evidence" value="ECO:0007669"/>
    <property type="project" value="TreeGrafter"/>
</dbReference>
<feature type="compositionally biased region" description="Polar residues" evidence="11">
    <location>
        <begin position="297"/>
        <end position="321"/>
    </location>
</feature>
<feature type="compositionally biased region" description="Polar residues" evidence="11">
    <location>
        <begin position="860"/>
        <end position="905"/>
    </location>
</feature>
<evidence type="ECO:0000256" key="2">
    <source>
        <dbReference type="ARBA" id="ARBA00022723"/>
    </source>
</evidence>
<dbReference type="GO" id="GO:0000981">
    <property type="term" value="F:DNA-binding transcription factor activity, RNA polymerase II-specific"/>
    <property type="evidence" value="ECO:0007669"/>
    <property type="project" value="TreeGrafter"/>
</dbReference>
<evidence type="ECO:0000256" key="9">
    <source>
        <dbReference type="ARBA" id="ARBA00038474"/>
    </source>
</evidence>
<keyword evidence="14" id="KW-1185">Reference proteome</keyword>
<evidence type="ECO:0000256" key="11">
    <source>
        <dbReference type="SAM" id="MobiDB-lite"/>
    </source>
</evidence>